<dbReference type="EMBL" id="JBHMCF010000011">
    <property type="protein sequence ID" value="MFB9470037.1"/>
    <property type="molecule type" value="Genomic_DNA"/>
</dbReference>
<dbReference type="InterPro" id="IPR000014">
    <property type="entry name" value="PAS"/>
</dbReference>
<dbReference type="SMART" id="SM00091">
    <property type="entry name" value="PAS"/>
    <property type="match status" value="2"/>
</dbReference>
<comment type="caution">
    <text evidence="3">The sequence shown here is derived from an EMBL/GenBank/DDBJ whole genome shotgun (WGS) entry which is preliminary data.</text>
</comment>
<dbReference type="RefSeq" id="WP_379483043.1">
    <property type="nucleotide sequence ID" value="NZ_JBHMCF010000011.1"/>
</dbReference>
<dbReference type="PANTHER" id="PTHR43156">
    <property type="entry name" value="STAGE II SPORULATION PROTEIN E-RELATED"/>
    <property type="match status" value="1"/>
</dbReference>
<dbReference type="SMART" id="SM00331">
    <property type="entry name" value="PP2C_SIG"/>
    <property type="match status" value="1"/>
</dbReference>
<dbReference type="InterPro" id="IPR001932">
    <property type="entry name" value="PPM-type_phosphatase-like_dom"/>
</dbReference>
<dbReference type="Gene3D" id="3.60.40.10">
    <property type="entry name" value="PPM-type phosphatase domain"/>
    <property type="match status" value="1"/>
</dbReference>
<reference evidence="3 4" key="1">
    <citation type="submission" date="2024-09" db="EMBL/GenBank/DDBJ databases">
        <authorList>
            <person name="Sun Q."/>
            <person name="Mori K."/>
        </authorList>
    </citation>
    <scope>NUCLEOTIDE SEQUENCE [LARGE SCALE GENOMIC DNA]</scope>
    <source>
        <strain evidence="3 4">JCM 3324</strain>
    </source>
</reference>
<dbReference type="Pfam" id="PF01590">
    <property type="entry name" value="GAF"/>
    <property type="match status" value="1"/>
</dbReference>
<dbReference type="InterPro" id="IPR013656">
    <property type="entry name" value="PAS_4"/>
</dbReference>
<dbReference type="InterPro" id="IPR035965">
    <property type="entry name" value="PAS-like_dom_sf"/>
</dbReference>
<gene>
    <name evidence="3" type="ORF">ACFFR3_11005</name>
</gene>
<proteinExistence type="predicted"/>
<dbReference type="InterPro" id="IPR036457">
    <property type="entry name" value="PPM-type-like_dom_sf"/>
</dbReference>
<dbReference type="Pfam" id="PF08448">
    <property type="entry name" value="PAS_4"/>
    <property type="match status" value="1"/>
</dbReference>
<evidence type="ECO:0000313" key="3">
    <source>
        <dbReference type="EMBL" id="MFB9470037.1"/>
    </source>
</evidence>
<protein>
    <submittedName>
        <fullName evidence="3">SpoIIE family protein phosphatase</fullName>
    </submittedName>
</protein>
<evidence type="ECO:0000259" key="2">
    <source>
        <dbReference type="PROSITE" id="PS50112"/>
    </source>
</evidence>
<dbReference type="SUPFAM" id="SSF55785">
    <property type="entry name" value="PYP-like sensor domain (PAS domain)"/>
    <property type="match status" value="2"/>
</dbReference>
<keyword evidence="4" id="KW-1185">Reference proteome</keyword>
<sequence length="674" mass="73357">MAASDTMLGAGAKKSPALFVVDVMGTVIGWTAPAEELTGYRSEEIVGRSGRLLLMPGRTNLWSGRLHDQERWHGLAELRHRDGDRLLVRVEGARLATRLAGQAWLLSAVPADEDLSGKTGSLLESLINSFPVAMAIWDRDLRCVWRNAEAERLTEGFPYYRIGQSMADQIPGTDSSNLLEVMRRVLKDGVPIIDRESRWTSADQNEERMLSSSISRLDGVDGRPLGVCTLVLDITDSRARDRLHLLREASIRVGTTLDVRRTAQELAELAVPALADFVCVDLGESVLPDTTPLQRLATEPEPVRIPAFRRAGLASVHEGVPEARWHLNDAVFIRQASPFSHVVATGRTHYEPVIDFSPGSWLDHDPERAGLMRATGMHTLLIMPLKARGDVLGVTVFARTDNKEPFTRDDLMLAEELAARAALSLDNARRYTRERNTALALQRDLLPRVLSGGDALEVASRYLPSDVHEGVGGDWFDVIRLPDGGVALVVGDVTGHGINAAATMGRMRTAVRTLAYMGLRPHEVLTHLDQLIVRLAEEDDSPTDPTVATCLYALYDPATRRCLISRAGHPPPALLLPSGEVTFPDIPGGTPIGVGLGSFESLELELEPGTVLALYTDGLIETREDDLEAGMHRLGVALAAAPPPLERLCASVISSMLGGTPAEDDIALLVARTR</sequence>
<dbReference type="SMART" id="SM00065">
    <property type="entry name" value="GAF"/>
    <property type="match status" value="1"/>
</dbReference>
<dbReference type="SUPFAM" id="SSF55781">
    <property type="entry name" value="GAF domain-like"/>
    <property type="match status" value="1"/>
</dbReference>
<dbReference type="NCBIfam" id="TIGR00229">
    <property type="entry name" value="sensory_box"/>
    <property type="match status" value="1"/>
</dbReference>
<dbReference type="SUPFAM" id="SSF81606">
    <property type="entry name" value="PP2C-like"/>
    <property type="match status" value="1"/>
</dbReference>
<dbReference type="PANTHER" id="PTHR43156:SF2">
    <property type="entry name" value="STAGE II SPORULATION PROTEIN E"/>
    <property type="match status" value="1"/>
</dbReference>
<accession>A0ABV5NIB6</accession>
<dbReference type="Gene3D" id="3.30.450.20">
    <property type="entry name" value="PAS domain"/>
    <property type="match status" value="2"/>
</dbReference>
<evidence type="ECO:0000313" key="4">
    <source>
        <dbReference type="Proteomes" id="UP001589568"/>
    </source>
</evidence>
<dbReference type="InterPro" id="IPR003018">
    <property type="entry name" value="GAF"/>
</dbReference>
<dbReference type="Gene3D" id="3.30.450.40">
    <property type="match status" value="1"/>
</dbReference>
<name>A0ABV5NIB6_9ACTN</name>
<organism evidence="3 4">
    <name type="scientific">Nonomuraea salmonea</name>
    <dbReference type="NCBI Taxonomy" id="46181"/>
    <lineage>
        <taxon>Bacteria</taxon>
        <taxon>Bacillati</taxon>
        <taxon>Actinomycetota</taxon>
        <taxon>Actinomycetes</taxon>
        <taxon>Streptosporangiales</taxon>
        <taxon>Streptosporangiaceae</taxon>
        <taxon>Nonomuraea</taxon>
    </lineage>
</organism>
<dbReference type="PROSITE" id="PS50112">
    <property type="entry name" value="PAS"/>
    <property type="match status" value="1"/>
</dbReference>
<dbReference type="Proteomes" id="UP001589568">
    <property type="component" value="Unassembled WGS sequence"/>
</dbReference>
<dbReference type="InterPro" id="IPR052016">
    <property type="entry name" value="Bact_Sigma-Reg"/>
</dbReference>
<dbReference type="InterPro" id="IPR029016">
    <property type="entry name" value="GAF-like_dom_sf"/>
</dbReference>
<dbReference type="CDD" id="cd00130">
    <property type="entry name" value="PAS"/>
    <property type="match status" value="1"/>
</dbReference>
<evidence type="ECO:0000256" key="1">
    <source>
        <dbReference type="ARBA" id="ARBA00022801"/>
    </source>
</evidence>
<dbReference type="Pfam" id="PF07228">
    <property type="entry name" value="SpoIIE"/>
    <property type="match status" value="1"/>
</dbReference>
<keyword evidence="1" id="KW-0378">Hydrolase</keyword>
<feature type="domain" description="PAS" evidence="2">
    <location>
        <begin position="15"/>
        <end position="49"/>
    </location>
</feature>